<dbReference type="Gene3D" id="3.40.1620.10">
    <property type="entry name" value="YefM-like domain"/>
    <property type="match status" value="1"/>
</dbReference>
<feature type="region of interest" description="Disordered" evidence="3">
    <location>
        <begin position="1"/>
        <end position="27"/>
    </location>
</feature>
<accession>A0A2P7BMH9</accession>
<dbReference type="Pfam" id="PF02604">
    <property type="entry name" value="PhdYeFM_antitox"/>
    <property type="match status" value="1"/>
</dbReference>
<sequence>MGITTISSREFNQHASEAKKAANDGPVFITDRGRPAHVLLSIEEYRKLTGKGKSLAEALAQPGEGGEMDFEIPRIDGFFRPAHLD</sequence>
<dbReference type="SUPFAM" id="SSF143120">
    <property type="entry name" value="YefM-like"/>
    <property type="match status" value="1"/>
</dbReference>
<dbReference type="EMBL" id="PGGO01000013">
    <property type="protein sequence ID" value="PSH67660.1"/>
    <property type="molecule type" value="Genomic_DNA"/>
</dbReference>
<dbReference type="InterPro" id="IPR006442">
    <property type="entry name" value="Antitoxin_Phd/YefM"/>
</dbReference>
<dbReference type="OrthoDB" id="72009at2"/>
<proteinExistence type="inferred from homology"/>
<evidence type="ECO:0000313" key="5">
    <source>
        <dbReference type="Proteomes" id="UP000241444"/>
    </source>
</evidence>
<gene>
    <name evidence="4" type="ORF">CU102_17395</name>
</gene>
<dbReference type="InterPro" id="IPR036165">
    <property type="entry name" value="YefM-like_sf"/>
</dbReference>
<name>A0A2P7BMH9_9HYPH</name>
<evidence type="ECO:0000256" key="1">
    <source>
        <dbReference type="ARBA" id="ARBA00009981"/>
    </source>
</evidence>
<comment type="similarity">
    <text evidence="1 2">Belongs to the phD/YefM antitoxin family.</text>
</comment>
<dbReference type="Proteomes" id="UP000241444">
    <property type="component" value="Unassembled WGS sequence"/>
</dbReference>
<keyword evidence="5" id="KW-1185">Reference proteome</keyword>
<feature type="compositionally biased region" description="Polar residues" evidence="3">
    <location>
        <begin position="1"/>
        <end position="15"/>
    </location>
</feature>
<evidence type="ECO:0000313" key="4">
    <source>
        <dbReference type="EMBL" id="PSH67660.1"/>
    </source>
</evidence>
<comment type="caution">
    <text evidence="4">The sequence shown here is derived from an EMBL/GenBank/DDBJ whole genome shotgun (WGS) entry which is preliminary data.</text>
</comment>
<dbReference type="RefSeq" id="WP_106712376.1">
    <property type="nucleotide sequence ID" value="NZ_PGGO01000013.1"/>
</dbReference>
<reference evidence="5" key="1">
    <citation type="submission" date="2017-11" db="EMBL/GenBank/DDBJ databases">
        <authorList>
            <person name="Kuznetsova I."/>
            <person name="Sazanova A."/>
            <person name="Chirak E."/>
            <person name="Safronova V."/>
            <person name="Willems A."/>
        </authorList>
    </citation>
    <scope>NUCLEOTIDE SEQUENCE [LARGE SCALE GENOMIC DNA]</scope>
    <source>
        <strain evidence="5">STM 196</strain>
    </source>
</reference>
<evidence type="ECO:0000256" key="2">
    <source>
        <dbReference type="RuleBase" id="RU362080"/>
    </source>
</evidence>
<dbReference type="AlphaFoldDB" id="A0A2P7BMH9"/>
<dbReference type="NCBIfam" id="TIGR01552">
    <property type="entry name" value="phd_fam"/>
    <property type="match status" value="1"/>
</dbReference>
<organism evidence="4 5">
    <name type="scientific">Phyllobacterium brassicacearum</name>
    <dbReference type="NCBI Taxonomy" id="314235"/>
    <lineage>
        <taxon>Bacteria</taxon>
        <taxon>Pseudomonadati</taxon>
        <taxon>Pseudomonadota</taxon>
        <taxon>Alphaproteobacteria</taxon>
        <taxon>Hyphomicrobiales</taxon>
        <taxon>Phyllobacteriaceae</taxon>
        <taxon>Phyllobacterium</taxon>
    </lineage>
</organism>
<evidence type="ECO:0000256" key="3">
    <source>
        <dbReference type="SAM" id="MobiDB-lite"/>
    </source>
</evidence>
<protein>
    <recommendedName>
        <fullName evidence="2">Antitoxin</fullName>
    </recommendedName>
</protein>
<comment type="function">
    <text evidence="2">Antitoxin component of a type II toxin-antitoxin (TA) system.</text>
</comment>